<dbReference type="RefSeq" id="WP_220560371.1">
    <property type="nucleotide sequence ID" value="NZ_CP074133.1"/>
</dbReference>
<reference evidence="1 2" key="1">
    <citation type="submission" date="2021-05" db="EMBL/GenBank/DDBJ databases">
        <title>Direct Submission.</title>
        <authorList>
            <person name="Li K."/>
            <person name="Gao J."/>
        </authorList>
    </citation>
    <scope>NUCLEOTIDE SEQUENCE [LARGE SCALE GENOMIC DNA]</scope>
    <source>
        <strain evidence="1 2">Mg02</strain>
    </source>
</reference>
<proteinExistence type="predicted"/>
<keyword evidence="2" id="KW-1185">Reference proteome</keyword>
<organism evidence="1 2">
    <name type="scientific">Nocardiopsis changdeensis</name>
    <dbReference type="NCBI Taxonomy" id="2831969"/>
    <lineage>
        <taxon>Bacteria</taxon>
        <taxon>Bacillati</taxon>
        <taxon>Actinomycetota</taxon>
        <taxon>Actinomycetes</taxon>
        <taxon>Streptosporangiales</taxon>
        <taxon>Nocardiopsidaceae</taxon>
        <taxon>Nocardiopsis</taxon>
    </lineage>
</organism>
<dbReference type="Proteomes" id="UP000676079">
    <property type="component" value="Chromosome"/>
</dbReference>
<sequence length="100" mass="10307">MNVDDAHAGGSDSAEAAARLRDLPTDFNEAVQTAKSAVSGAPGVTGWGTFGTDHEQHMVEVGDHARTLAGNVQAGAREAAVTDLESSEGFDIPINGIQPY</sequence>
<evidence type="ECO:0000313" key="2">
    <source>
        <dbReference type="Proteomes" id="UP000676079"/>
    </source>
</evidence>
<protein>
    <recommendedName>
        <fullName evidence="3">WXG100 family type VII secretion target</fullName>
    </recommendedName>
</protein>
<evidence type="ECO:0008006" key="3">
    <source>
        <dbReference type="Google" id="ProtNLM"/>
    </source>
</evidence>
<name>A0ABX8BRQ5_9ACTN</name>
<dbReference type="EMBL" id="CP074133">
    <property type="protein sequence ID" value="QUX24904.1"/>
    <property type="molecule type" value="Genomic_DNA"/>
</dbReference>
<evidence type="ECO:0000313" key="1">
    <source>
        <dbReference type="EMBL" id="QUX24904.1"/>
    </source>
</evidence>
<gene>
    <name evidence="1" type="ORF">KGD84_11920</name>
</gene>
<accession>A0ABX8BRQ5</accession>